<dbReference type="Proteomes" id="UP000037696">
    <property type="component" value="Unassembled WGS sequence"/>
</dbReference>
<feature type="non-terminal residue" evidence="1">
    <location>
        <position position="1"/>
    </location>
</feature>
<reference evidence="1 2" key="1">
    <citation type="submission" date="2015-08" db="EMBL/GenBank/DDBJ databases">
        <title>Genome sequencing of Penicillium nordicum.</title>
        <authorList>
            <person name="Nguyen H.D."/>
            <person name="Seifert K.A."/>
        </authorList>
    </citation>
    <scope>NUCLEOTIDE SEQUENCE [LARGE SCALE GENOMIC DNA]</scope>
    <source>
        <strain evidence="1 2">DAOMC 185683</strain>
    </source>
</reference>
<accession>A0A0M9WBT3</accession>
<dbReference type="AlphaFoldDB" id="A0A0M9WBT3"/>
<gene>
    <name evidence="1" type="ORF">ACN38_g10681</name>
</gene>
<dbReference type="EMBL" id="LHQQ01000249">
    <property type="protein sequence ID" value="KOS38519.1"/>
    <property type="molecule type" value="Genomic_DNA"/>
</dbReference>
<dbReference type="OrthoDB" id="4369934at2759"/>
<keyword evidence="2" id="KW-1185">Reference proteome</keyword>
<protein>
    <submittedName>
        <fullName evidence="1">Uncharacterized protein</fullName>
    </submittedName>
</protein>
<sequence length="83" mass="9745">DRGGLRLQDNRQTGCHYPPRSFIHFDHPPRPSIHRFDYLNHDQSGYGRLWLQDNRQAGQSTFDHRSTTHNVTTVSNCNHSLFK</sequence>
<comment type="caution">
    <text evidence="1">The sequence shown here is derived from an EMBL/GenBank/DDBJ whole genome shotgun (WGS) entry which is preliminary data.</text>
</comment>
<organism evidence="1 2">
    <name type="scientific">Penicillium nordicum</name>
    <dbReference type="NCBI Taxonomy" id="229535"/>
    <lineage>
        <taxon>Eukaryota</taxon>
        <taxon>Fungi</taxon>
        <taxon>Dikarya</taxon>
        <taxon>Ascomycota</taxon>
        <taxon>Pezizomycotina</taxon>
        <taxon>Eurotiomycetes</taxon>
        <taxon>Eurotiomycetidae</taxon>
        <taxon>Eurotiales</taxon>
        <taxon>Aspergillaceae</taxon>
        <taxon>Penicillium</taxon>
    </lineage>
</organism>
<evidence type="ECO:0000313" key="1">
    <source>
        <dbReference type="EMBL" id="KOS38519.1"/>
    </source>
</evidence>
<proteinExistence type="predicted"/>
<evidence type="ECO:0000313" key="2">
    <source>
        <dbReference type="Proteomes" id="UP000037696"/>
    </source>
</evidence>
<name>A0A0M9WBT3_9EURO</name>